<feature type="compositionally biased region" description="Basic and acidic residues" evidence="1">
    <location>
        <begin position="84"/>
        <end position="98"/>
    </location>
</feature>
<accession>A0ABN9UH25</accession>
<dbReference type="Proteomes" id="UP001189429">
    <property type="component" value="Unassembled WGS sequence"/>
</dbReference>
<evidence type="ECO:0000313" key="3">
    <source>
        <dbReference type="Proteomes" id="UP001189429"/>
    </source>
</evidence>
<feature type="compositionally biased region" description="Low complexity" evidence="1">
    <location>
        <begin position="108"/>
        <end position="128"/>
    </location>
</feature>
<evidence type="ECO:0008006" key="4">
    <source>
        <dbReference type="Google" id="ProtNLM"/>
    </source>
</evidence>
<protein>
    <recommendedName>
        <fullName evidence="4">FLZ-type domain-containing protein</fullName>
    </recommendedName>
</protein>
<proteinExistence type="predicted"/>
<feature type="compositionally biased region" description="Basic and acidic residues" evidence="1">
    <location>
        <begin position="133"/>
        <end position="146"/>
    </location>
</feature>
<keyword evidence="3" id="KW-1185">Reference proteome</keyword>
<evidence type="ECO:0000313" key="2">
    <source>
        <dbReference type="EMBL" id="CAK0858944.1"/>
    </source>
</evidence>
<sequence length="328" mass="35431">MAAAAPAGEAPAQCRGRAADRRETPAAGPAQEVERKHVANCSCCSRAIVDHEPLYMRKDEIYCSGACRNMAAHVLGPAELRAEREERAQRVRDRRAPEAHGPPRPRGWRAAAPHESPRTTAAATTTRTPSRHQSKDEHCKGGQDGSRKKFWKRLLGSVIDIVYSVISGGLVRRGRPAGARMPGRAARRRGLAGRLPGAEGRRGMPSEGPHRHHAPQPHQPQPVVAALLPPGREAAGRSGRTAPRRGSVRLAPLQPRLSDRGSPPSCGGLGLGCPDGDARRLGRLGRAAPAGRIQASQMRRWWRSSHVSKALRRPASCLLNAARTPEWV</sequence>
<comment type="caution">
    <text evidence="2">The sequence shown here is derived from an EMBL/GenBank/DDBJ whole genome shotgun (WGS) entry which is preliminary data.</text>
</comment>
<dbReference type="EMBL" id="CAUYUJ010015855">
    <property type="protein sequence ID" value="CAK0858944.1"/>
    <property type="molecule type" value="Genomic_DNA"/>
</dbReference>
<feature type="region of interest" description="Disordered" evidence="1">
    <location>
        <begin position="84"/>
        <end position="146"/>
    </location>
</feature>
<feature type="region of interest" description="Disordered" evidence="1">
    <location>
        <begin position="174"/>
        <end position="271"/>
    </location>
</feature>
<feature type="region of interest" description="Disordered" evidence="1">
    <location>
        <begin position="1"/>
        <end position="31"/>
    </location>
</feature>
<reference evidence="2" key="1">
    <citation type="submission" date="2023-10" db="EMBL/GenBank/DDBJ databases">
        <authorList>
            <person name="Chen Y."/>
            <person name="Shah S."/>
            <person name="Dougan E. K."/>
            <person name="Thang M."/>
            <person name="Chan C."/>
        </authorList>
    </citation>
    <scope>NUCLEOTIDE SEQUENCE [LARGE SCALE GENOMIC DNA]</scope>
</reference>
<organism evidence="2 3">
    <name type="scientific">Prorocentrum cordatum</name>
    <dbReference type="NCBI Taxonomy" id="2364126"/>
    <lineage>
        <taxon>Eukaryota</taxon>
        <taxon>Sar</taxon>
        <taxon>Alveolata</taxon>
        <taxon>Dinophyceae</taxon>
        <taxon>Prorocentrales</taxon>
        <taxon>Prorocentraceae</taxon>
        <taxon>Prorocentrum</taxon>
    </lineage>
</organism>
<gene>
    <name evidence="2" type="ORF">PCOR1329_LOCUS48483</name>
</gene>
<name>A0ABN9UH25_9DINO</name>
<evidence type="ECO:0000256" key="1">
    <source>
        <dbReference type="SAM" id="MobiDB-lite"/>
    </source>
</evidence>
<feature type="compositionally biased region" description="Low complexity" evidence="1">
    <location>
        <begin position="1"/>
        <end position="12"/>
    </location>
</feature>